<name>A0A7J8YK81_GOSAI</name>
<sequence length="16" mass="1884">MQSDLVPDRSARCHRL</sequence>
<accession>A0A7J8YK81</accession>
<comment type="caution">
    <text evidence="1">The sequence shown here is derived from an EMBL/GenBank/DDBJ whole genome shotgun (WGS) entry which is preliminary data.</text>
</comment>
<protein>
    <submittedName>
        <fullName evidence="1">Uncharacterized protein</fullName>
    </submittedName>
</protein>
<organism evidence="1 2">
    <name type="scientific">Gossypium aridum</name>
    <name type="common">American cotton</name>
    <name type="synonym">Erioxylum aridum</name>
    <dbReference type="NCBI Taxonomy" id="34290"/>
    <lineage>
        <taxon>Eukaryota</taxon>
        <taxon>Viridiplantae</taxon>
        <taxon>Streptophyta</taxon>
        <taxon>Embryophyta</taxon>
        <taxon>Tracheophyta</taxon>
        <taxon>Spermatophyta</taxon>
        <taxon>Magnoliopsida</taxon>
        <taxon>eudicotyledons</taxon>
        <taxon>Gunneridae</taxon>
        <taxon>Pentapetalae</taxon>
        <taxon>rosids</taxon>
        <taxon>malvids</taxon>
        <taxon>Malvales</taxon>
        <taxon>Malvaceae</taxon>
        <taxon>Malvoideae</taxon>
        <taxon>Gossypium</taxon>
    </lineage>
</organism>
<keyword evidence="2" id="KW-1185">Reference proteome</keyword>
<dbReference type="Proteomes" id="UP000593577">
    <property type="component" value="Unassembled WGS sequence"/>
</dbReference>
<proteinExistence type="predicted"/>
<gene>
    <name evidence="1" type="ORF">Goari_001292</name>
</gene>
<dbReference type="AlphaFoldDB" id="A0A7J8YK81"/>
<evidence type="ECO:0000313" key="1">
    <source>
        <dbReference type="EMBL" id="MBA0699680.1"/>
    </source>
</evidence>
<evidence type="ECO:0000313" key="2">
    <source>
        <dbReference type="Proteomes" id="UP000593577"/>
    </source>
</evidence>
<dbReference type="EMBL" id="JABFAA010000013">
    <property type="protein sequence ID" value="MBA0699680.1"/>
    <property type="molecule type" value="Genomic_DNA"/>
</dbReference>
<reference evidence="1 2" key="1">
    <citation type="journal article" date="2019" name="Genome Biol. Evol.">
        <title>Insights into the evolution of the New World diploid cottons (Gossypium, subgenus Houzingenia) based on genome sequencing.</title>
        <authorList>
            <person name="Grover C.E."/>
            <person name="Arick M.A. 2nd"/>
            <person name="Thrash A."/>
            <person name="Conover J.L."/>
            <person name="Sanders W.S."/>
            <person name="Peterson D.G."/>
            <person name="Frelichowski J.E."/>
            <person name="Scheffler J.A."/>
            <person name="Scheffler B.E."/>
            <person name="Wendel J.F."/>
        </authorList>
    </citation>
    <scope>NUCLEOTIDE SEQUENCE [LARGE SCALE GENOMIC DNA]</scope>
    <source>
        <strain evidence="1">185</strain>
        <tissue evidence="1">Leaf</tissue>
    </source>
</reference>